<gene>
    <name evidence="2" type="ORF">GCM10011365_24260</name>
</gene>
<keyword evidence="1" id="KW-1133">Transmembrane helix</keyword>
<dbReference type="Gene3D" id="1.20.1640.10">
    <property type="entry name" value="Multidrug efflux transporter AcrB transmembrane domain"/>
    <property type="match status" value="1"/>
</dbReference>
<dbReference type="GO" id="GO:0042910">
    <property type="term" value="F:xenobiotic transmembrane transporter activity"/>
    <property type="evidence" value="ECO:0007669"/>
    <property type="project" value="TreeGrafter"/>
</dbReference>
<feature type="transmembrane region" description="Helical" evidence="1">
    <location>
        <begin position="82"/>
        <end position="105"/>
    </location>
</feature>
<dbReference type="GO" id="GO:0005886">
    <property type="term" value="C:plasma membrane"/>
    <property type="evidence" value="ECO:0007669"/>
    <property type="project" value="TreeGrafter"/>
</dbReference>
<dbReference type="SUPFAM" id="SSF82866">
    <property type="entry name" value="Multidrug efflux transporter AcrB transmembrane domain"/>
    <property type="match status" value="1"/>
</dbReference>
<proteinExistence type="predicted"/>
<evidence type="ECO:0008006" key="4">
    <source>
        <dbReference type="Google" id="ProtNLM"/>
    </source>
</evidence>
<dbReference type="Proteomes" id="UP000605253">
    <property type="component" value="Unassembled WGS sequence"/>
</dbReference>
<keyword evidence="3" id="KW-1185">Reference proteome</keyword>
<feature type="transmembrane region" description="Helical" evidence="1">
    <location>
        <begin position="50"/>
        <end position="70"/>
    </location>
</feature>
<evidence type="ECO:0000313" key="2">
    <source>
        <dbReference type="EMBL" id="GGG02256.1"/>
    </source>
</evidence>
<dbReference type="InterPro" id="IPR001036">
    <property type="entry name" value="Acrflvin-R"/>
</dbReference>
<protein>
    <recommendedName>
        <fullName evidence="4">AcrB/AcrD/AcrF family protein</fullName>
    </recommendedName>
</protein>
<reference evidence="2" key="1">
    <citation type="journal article" date="2014" name="Int. J. Syst. Evol. Microbiol.">
        <title>Complete genome sequence of Corynebacterium casei LMG S-19264T (=DSM 44701T), isolated from a smear-ripened cheese.</title>
        <authorList>
            <consortium name="US DOE Joint Genome Institute (JGI-PGF)"/>
            <person name="Walter F."/>
            <person name="Albersmeier A."/>
            <person name="Kalinowski J."/>
            <person name="Ruckert C."/>
        </authorList>
    </citation>
    <scope>NUCLEOTIDE SEQUENCE</scope>
    <source>
        <strain evidence="2">CGMCC 1.12181</strain>
    </source>
</reference>
<dbReference type="Pfam" id="PF00873">
    <property type="entry name" value="ACR_tran"/>
    <property type="match status" value="1"/>
</dbReference>
<evidence type="ECO:0000256" key="1">
    <source>
        <dbReference type="SAM" id="Phobius"/>
    </source>
</evidence>
<reference evidence="2" key="2">
    <citation type="submission" date="2020-09" db="EMBL/GenBank/DDBJ databases">
        <authorList>
            <person name="Sun Q."/>
            <person name="Zhou Y."/>
        </authorList>
    </citation>
    <scope>NUCLEOTIDE SEQUENCE</scope>
    <source>
        <strain evidence="2">CGMCC 1.12181</strain>
    </source>
</reference>
<dbReference type="EMBL" id="BMEO01000016">
    <property type="protein sequence ID" value="GGG02256.1"/>
    <property type="molecule type" value="Genomic_DNA"/>
</dbReference>
<dbReference type="AlphaFoldDB" id="A0A917FUE4"/>
<dbReference type="PANTHER" id="PTHR32063">
    <property type="match status" value="1"/>
</dbReference>
<evidence type="ECO:0000313" key="3">
    <source>
        <dbReference type="Proteomes" id="UP000605253"/>
    </source>
</evidence>
<keyword evidence="1" id="KW-0812">Transmembrane</keyword>
<organism evidence="2 3">
    <name type="scientific">Marinicella pacifica</name>
    <dbReference type="NCBI Taxonomy" id="1171543"/>
    <lineage>
        <taxon>Bacteria</taxon>
        <taxon>Pseudomonadati</taxon>
        <taxon>Pseudomonadota</taxon>
        <taxon>Gammaproteobacteria</taxon>
        <taxon>Lysobacterales</taxon>
        <taxon>Marinicellaceae</taxon>
        <taxon>Marinicella</taxon>
    </lineage>
</organism>
<sequence>MPLSISAGVGFIALSGVAVLNGLVMLSFIREMWKQTGDLYHSVIEGAMTRLRPVLMTALVASLGFVPMALNTGIGSEVQRPLATVVIGGIISSTVLTLFVLPVLYKIIHGKQ</sequence>
<keyword evidence="1" id="KW-0472">Membrane</keyword>
<name>A0A917FUE4_9GAMM</name>
<accession>A0A917FUE4</accession>
<dbReference type="PANTHER" id="PTHR32063:SF24">
    <property type="entry name" value="CATION EFFLUX SYSTEM (ACRB_ACRD_ACRF FAMILY)"/>
    <property type="match status" value="1"/>
</dbReference>
<comment type="caution">
    <text evidence="2">The sequence shown here is derived from an EMBL/GenBank/DDBJ whole genome shotgun (WGS) entry which is preliminary data.</text>
</comment>
<feature type="transmembrane region" description="Helical" evidence="1">
    <location>
        <begin position="6"/>
        <end position="29"/>
    </location>
</feature>